<feature type="coiled-coil region" evidence="1">
    <location>
        <begin position="239"/>
        <end position="279"/>
    </location>
</feature>
<reference evidence="4" key="1">
    <citation type="journal article" date="2023" name="Commun. Biol.">
        <title>Genome analysis of Parmales, the sister group of diatoms, reveals the evolutionary specialization of diatoms from phago-mixotrophs to photoautotrophs.</title>
        <authorList>
            <person name="Ban H."/>
            <person name="Sato S."/>
            <person name="Yoshikawa S."/>
            <person name="Yamada K."/>
            <person name="Nakamura Y."/>
            <person name="Ichinomiya M."/>
            <person name="Sato N."/>
            <person name="Blanc-Mathieu R."/>
            <person name="Endo H."/>
            <person name="Kuwata A."/>
            <person name="Ogata H."/>
        </authorList>
    </citation>
    <scope>NUCLEOTIDE SEQUENCE [LARGE SCALE GENOMIC DNA]</scope>
    <source>
        <strain evidence="4">NIES 3699</strain>
    </source>
</reference>
<feature type="compositionally biased region" description="Polar residues" evidence="2">
    <location>
        <begin position="1"/>
        <end position="18"/>
    </location>
</feature>
<dbReference type="PANTHER" id="PTHR23322:SF93">
    <property type="entry name" value="UBX DOMAIN-CONTAINING PROTEIN 8"/>
    <property type="match status" value="1"/>
</dbReference>
<gene>
    <name evidence="3" type="ORF">TrVE_jg11826</name>
</gene>
<sequence length="383" mass="43181">MQRRQTVPSSRQQNANQSPLPPVDSSRPSLLSQLLSLLTRVLLTILAYPLSYLPKPKGLNADTSTSDALATKESLNIPSNLGVSYPQALKHCCPDLVEGEMPEFRLLVLVIHSPLHPLSRSLISSLESATPESVSSNEMNLLIVSTSTAEGRLLSQKYSSNSYPWTGVISPLDLTSSSSLIRTWSSTTSIRTLYNQGILLGRLKSAPNVSAIDRLCKNVSEQWGRQMQEFTSRRYAEFARRVERRNQDLEFERVRTEDRLRLEARLASERSRLLEEEKRENDLKSKIENEAILREEKRSRVPESGGSVRLKFVLPKGQSFTYSFTPETDVSIIRDTIDVKIEDEDWGIRNYELVSRSERKKIGEGKIGEWCQGGVIMIADLDA</sequence>
<evidence type="ECO:0008006" key="5">
    <source>
        <dbReference type="Google" id="ProtNLM"/>
    </source>
</evidence>
<dbReference type="AlphaFoldDB" id="A0A9W7EKD3"/>
<dbReference type="GO" id="GO:0043130">
    <property type="term" value="F:ubiquitin binding"/>
    <property type="evidence" value="ECO:0007669"/>
    <property type="project" value="TreeGrafter"/>
</dbReference>
<evidence type="ECO:0000313" key="4">
    <source>
        <dbReference type="Proteomes" id="UP001165160"/>
    </source>
</evidence>
<keyword evidence="1" id="KW-0175">Coiled coil</keyword>
<accession>A0A9W7EKD3</accession>
<proteinExistence type="predicted"/>
<dbReference type="InterPro" id="IPR050730">
    <property type="entry name" value="UBX_domain-protein"/>
</dbReference>
<feature type="region of interest" description="Disordered" evidence="2">
    <location>
        <begin position="1"/>
        <end position="26"/>
    </location>
</feature>
<name>A0A9W7EKD3_9STRA</name>
<evidence type="ECO:0000313" key="3">
    <source>
        <dbReference type="EMBL" id="GMH82263.1"/>
    </source>
</evidence>
<comment type="caution">
    <text evidence="3">The sequence shown here is derived from an EMBL/GenBank/DDBJ whole genome shotgun (WGS) entry which is preliminary data.</text>
</comment>
<keyword evidence="4" id="KW-1185">Reference proteome</keyword>
<organism evidence="3 4">
    <name type="scientific">Triparma verrucosa</name>
    <dbReference type="NCBI Taxonomy" id="1606542"/>
    <lineage>
        <taxon>Eukaryota</taxon>
        <taxon>Sar</taxon>
        <taxon>Stramenopiles</taxon>
        <taxon>Ochrophyta</taxon>
        <taxon>Bolidophyceae</taxon>
        <taxon>Parmales</taxon>
        <taxon>Triparmaceae</taxon>
        <taxon>Triparma</taxon>
    </lineage>
</organism>
<evidence type="ECO:0000256" key="1">
    <source>
        <dbReference type="SAM" id="Coils"/>
    </source>
</evidence>
<dbReference type="EMBL" id="BRXX01000013">
    <property type="protein sequence ID" value="GMH82263.1"/>
    <property type="molecule type" value="Genomic_DNA"/>
</dbReference>
<evidence type="ECO:0000256" key="2">
    <source>
        <dbReference type="SAM" id="MobiDB-lite"/>
    </source>
</evidence>
<dbReference type="Proteomes" id="UP001165160">
    <property type="component" value="Unassembled WGS sequence"/>
</dbReference>
<protein>
    <recommendedName>
        <fullName evidence="5">UBX domain-containing protein</fullName>
    </recommendedName>
</protein>
<dbReference type="PANTHER" id="PTHR23322">
    <property type="entry name" value="FAS-ASSOCIATED PROTEIN"/>
    <property type="match status" value="1"/>
</dbReference>